<dbReference type="EMBL" id="SMAO01000007">
    <property type="protein sequence ID" value="TCT19782.1"/>
    <property type="molecule type" value="Genomic_DNA"/>
</dbReference>
<keyword evidence="2" id="KW-1185">Reference proteome</keyword>
<dbReference type="AlphaFoldDB" id="A0A4V6NZX0"/>
<evidence type="ECO:0000313" key="1">
    <source>
        <dbReference type="EMBL" id="TCT19782.1"/>
    </source>
</evidence>
<evidence type="ECO:0000313" key="2">
    <source>
        <dbReference type="Proteomes" id="UP000295717"/>
    </source>
</evidence>
<dbReference type="Proteomes" id="UP000295717">
    <property type="component" value="Unassembled WGS sequence"/>
</dbReference>
<name>A0A4V6NZX0_9GAMM</name>
<accession>A0A4V6NZX0</accession>
<proteinExistence type="predicted"/>
<comment type="caution">
    <text evidence="1">The sequence shown here is derived from an EMBL/GenBank/DDBJ whole genome shotgun (WGS) entry which is preliminary data.</text>
</comment>
<sequence length="185" mass="20267">MRLRSVRFKPRPARQASFSACVQPCGCHRPQWRRGLRFYIFQYLNPSRHTQSSILSRSIQPKTSHTALGAVPGCQRRSGCVTGLRVALTPSRRDNFLARARPAPGRRSATSSAQRARLGCAPALRRMTRRRLGGACISPSPLRDRWPLRDSGATPALYAYPGLPAFASLSMAGSVSVLIDPGLIA</sequence>
<organism evidence="1 2">
    <name type="scientific">Thiobaca trueperi</name>
    <dbReference type="NCBI Taxonomy" id="127458"/>
    <lineage>
        <taxon>Bacteria</taxon>
        <taxon>Pseudomonadati</taxon>
        <taxon>Pseudomonadota</taxon>
        <taxon>Gammaproteobacteria</taxon>
        <taxon>Chromatiales</taxon>
        <taxon>Chromatiaceae</taxon>
        <taxon>Thiobaca</taxon>
    </lineage>
</organism>
<protein>
    <submittedName>
        <fullName evidence="1">Uncharacterized protein</fullName>
    </submittedName>
</protein>
<gene>
    <name evidence="1" type="ORF">EDC35_107110</name>
</gene>
<reference evidence="1 2" key="1">
    <citation type="submission" date="2019-03" db="EMBL/GenBank/DDBJ databases">
        <title>Genomic Encyclopedia of Type Strains, Phase IV (KMG-IV): sequencing the most valuable type-strain genomes for metagenomic binning, comparative biology and taxonomic classification.</title>
        <authorList>
            <person name="Goeker M."/>
        </authorList>
    </citation>
    <scope>NUCLEOTIDE SEQUENCE [LARGE SCALE GENOMIC DNA]</scope>
    <source>
        <strain evidence="1 2">DSM 13587</strain>
    </source>
</reference>